<dbReference type="RefSeq" id="WP_345923697.1">
    <property type="nucleotide sequence ID" value="NZ_JBDIVF010000001.1"/>
</dbReference>
<dbReference type="Gene3D" id="1.10.10.10">
    <property type="entry name" value="Winged helix-like DNA-binding domain superfamily/Winged helix DNA-binding domain"/>
    <property type="match status" value="1"/>
</dbReference>
<dbReference type="PROSITE" id="PS50987">
    <property type="entry name" value="HTH_ARSR_2"/>
    <property type="match status" value="1"/>
</dbReference>
<dbReference type="InterPro" id="IPR051081">
    <property type="entry name" value="HTH_MetalResp_TranReg"/>
</dbReference>
<dbReference type="PANTHER" id="PTHR33154:SF33">
    <property type="entry name" value="TRANSCRIPTIONAL REPRESSOR SDPR"/>
    <property type="match status" value="1"/>
</dbReference>
<name>A0ABV2CQG9_9RHOO</name>
<evidence type="ECO:0000256" key="2">
    <source>
        <dbReference type="ARBA" id="ARBA00023125"/>
    </source>
</evidence>
<feature type="domain" description="HTH arsR-type" evidence="4">
    <location>
        <begin position="1"/>
        <end position="104"/>
    </location>
</feature>
<dbReference type="CDD" id="cd00090">
    <property type="entry name" value="HTH_ARSR"/>
    <property type="match status" value="1"/>
</dbReference>
<dbReference type="SMART" id="SM00418">
    <property type="entry name" value="HTH_ARSR"/>
    <property type="match status" value="1"/>
</dbReference>
<gene>
    <name evidence="5" type="ORF">ABVT11_10005</name>
</gene>
<dbReference type="InterPro" id="IPR011991">
    <property type="entry name" value="ArsR-like_HTH"/>
</dbReference>
<evidence type="ECO:0000256" key="1">
    <source>
        <dbReference type="ARBA" id="ARBA00023015"/>
    </source>
</evidence>
<dbReference type="InterPro" id="IPR036388">
    <property type="entry name" value="WH-like_DNA-bd_sf"/>
</dbReference>
<accession>A0ABV2CQG9</accession>
<evidence type="ECO:0000256" key="3">
    <source>
        <dbReference type="ARBA" id="ARBA00023163"/>
    </source>
</evidence>
<keyword evidence="2" id="KW-0238">DNA-binding</keyword>
<dbReference type="Proteomes" id="UP001548590">
    <property type="component" value="Unassembled WGS sequence"/>
</dbReference>
<protein>
    <submittedName>
        <fullName evidence="5">Metalloregulator ArsR/SmtB family transcription factor</fullName>
    </submittedName>
</protein>
<keyword evidence="3" id="KW-0804">Transcription</keyword>
<organism evidence="5 6">
    <name type="scientific">Uliginosibacterium paludis</name>
    <dbReference type="NCBI Taxonomy" id="1615952"/>
    <lineage>
        <taxon>Bacteria</taxon>
        <taxon>Pseudomonadati</taxon>
        <taxon>Pseudomonadota</taxon>
        <taxon>Betaproteobacteria</taxon>
        <taxon>Rhodocyclales</taxon>
        <taxon>Zoogloeaceae</taxon>
        <taxon>Uliginosibacterium</taxon>
    </lineage>
</organism>
<dbReference type="PANTHER" id="PTHR33154">
    <property type="entry name" value="TRANSCRIPTIONAL REGULATOR, ARSR FAMILY"/>
    <property type="match status" value="1"/>
</dbReference>
<dbReference type="InterPro" id="IPR036390">
    <property type="entry name" value="WH_DNA-bd_sf"/>
</dbReference>
<evidence type="ECO:0000313" key="6">
    <source>
        <dbReference type="Proteomes" id="UP001548590"/>
    </source>
</evidence>
<dbReference type="InterPro" id="IPR001845">
    <property type="entry name" value="HTH_ArsR_DNA-bd_dom"/>
</dbReference>
<evidence type="ECO:0000313" key="5">
    <source>
        <dbReference type="EMBL" id="MET1490161.1"/>
    </source>
</evidence>
<dbReference type="SUPFAM" id="SSF46785">
    <property type="entry name" value="Winged helix' DNA-binding domain"/>
    <property type="match status" value="1"/>
</dbReference>
<reference evidence="5 6" key="1">
    <citation type="submission" date="2024-07" db="EMBL/GenBank/DDBJ databases">
        <title>Uliginosibacterium paludis KCTC:42655.</title>
        <authorList>
            <person name="Kim M.K."/>
        </authorList>
    </citation>
    <scope>NUCLEOTIDE SEQUENCE [LARGE SCALE GENOMIC DNA]</scope>
    <source>
        <strain evidence="5 6">KCTC 42655</strain>
    </source>
</reference>
<keyword evidence="6" id="KW-1185">Reference proteome</keyword>
<evidence type="ECO:0000259" key="4">
    <source>
        <dbReference type="PROSITE" id="PS50987"/>
    </source>
</evidence>
<keyword evidence="1" id="KW-0805">Transcription regulation</keyword>
<comment type="caution">
    <text evidence="5">The sequence shown here is derived from an EMBL/GenBank/DDBJ whole genome shotgun (WGS) entry which is preliminary data.</text>
</comment>
<dbReference type="EMBL" id="JBEWLZ010000004">
    <property type="protein sequence ID" value="MET1490161.1"/>
    <property type="molecule type" value="Genomic_DNA"/>
</dbReference>
<sequence>MPELTPADIDEILKALAHPQRRQILVWLKTPAEAFPTHQHPFDAGVCAGKIHEKSGLSASTMSGHLAVLQRAGLVSTQKIGQWIYYSRNESLIALFKREMPDVF</sequence>
<proteinExistence type="predicted"/>